<organism evidence="2 3">
    <name type="scientific">Fusarium pseudoanthophilum</name>
    <dbReference type="NCBI Taxonomy" id="48495"/>
    <lineage>
        <taxon>Eukaryota</taxon>
        <taxon>Fungi</taxon>
        <taxon>Dikarya</taxon>
        <taxon>Ascomycota</taxon>
        <taxon>Pezizomycotina</taxon>
        <taxon>Sordariomycetes</taxon>
        <taxon>Hypocreomycetidae</taxon>
        <taxon>Hypocreales</taxon>
        <taxon>Nectriaceae</taxon>
        <taxon>Fusarium</taxon>
        <taxon>Fusarium fujikuroi species complex</taxon>
    </lineage>
</organism>
<dbReference type="EMBL" id="JAAOAR010000514">
    <property type="protein sequence ID" value="KAF5579735.1"/>
    <property type="molecule type" value="Genomic_DNA"/>
</dbReference>
<feature type="region of interest" description="Disordered" evidence="1">
    <location>
        <begin position="450"/>
        <end position="472"/>
    </location>
</feature>
<reference evidence="2 3" key="1">
    <citation type="submission" date="2020-05" db="EMBL/GenBank/DDBJ databases">
        <title>Identification and distribution of gene clusters putatively required for synthesis of sphingolipid metabolism inhibitors in phylogenetically diverse species of the filamentous fungus Fusarium.</title>
        <authorList>
            <person name="Kim H.-S."/>
            <person name="Busman M."/>
            <person name="Brown D.W."/>
            <person name="Divon H."/>
            <person name="Uhlig S."/>
            <person name="Proctor R.H."/>
        </authorList>
    </citation>
    <scope>NUCLEOTIDE SEQUENCE [LARGE SCALE GENOMIC DNA]</scope>
    <source>
        <strain evidence="2 3">NRRL 25211</strain>
    </source>
</reference>
<dbReference type="AlphaFoldDB" id="A0A8H5KSI5"/>
<accession>A0A8H5KSI5</accession>
<feature type="region of interest" description="Disordered" evidence="1">
    <location>
        <begin position="24"/>
        <end position="71"/>
    </location>
</feature>
<protein>
    <submittedName>
        <fullName evidence="2">Uncharacterized protein</fullName>
    </submittedName>
</protein>
<evidence type="ECO:0000256" key="1">
    <source>
        <dbReference type="SAM" id="MobiDB-lite"/>
    </source>
</evidence>
<evidence type="ECO:0000313" key="3">
    <source>
        <dbReference type="Proteomes" id="UP000544095"/>
    </source>
</evidence>
<evidence type="ECO:0000313" key="2">
    <source>
        <dbReference type="EMBL" id="KAF5579735.1"/>
    </source>
</evidence>
<gene>
    <name evidence="2" type="ORF">FPANT_9547</name>
</gene>
<proteinExistence type="predicted"/>
<sequence>MESHDPSNGQGAFQIHLDAVEELIRDDRPSPAHIGGPLGATDNPQGDRDAASSSKVPKQPRKARNPKQGIADASLKEFKEIMIQYRLDHWRARAQIVHVKGQTNLTALWSPQWAGFKVADSGMNMFDGFDRTWFVPFDITTPLPAQKREIAEDLQKRRLELEAAYRTKVERDKTFLTKLHHLIEEEVKETCQTLWEPNAYDPDREPARWDDVRASFQLSHLVTMIAQTRLAIGKEHLPGYYQVKVLDLGVDGKITYQSVNLPSDISMEGMLSRMKVRFPPDSEQSQHTINVFIHRLEIVWQRGDEAQRKKARGLYRQLHDLVLVEKPESERYTWVFKLRSNSNFCIPAGKLPDRLRTWTKLNETTYQELLEAVRAKKHPVFIRKVRLRRWWPEVDDLMNQAEVFFGETGMESFQLDIVDELLASRTQEEAQQAAKTKQALDMAKLATMGRLDYPSKNNNDDEFGTSRQRLTG</sequence>
<keyword evidence="3" id="KW-1185">Reference proteome</keyword>
<dbReference type="Proteomes" id="UP000544095">
    <property type="component" value="Unassembled WGS sequence"/>
</dbReference>
<comment type="caution">
    <text evidence="2">The sequence shown here is derived from an EMBL/GenBank/DDBJ whole genome shotgun (WGS) entry which is preliminary data.</text>
</comment>
<name>A0A8H5KSI5_9HYPO</name>